<evidence type="ECO:0000313" key="2">
    <source>
        <dbReference type="Proteomes" id="UP000317315"/>
    </source>
</evidence>
<name>A0A521CZ96_9BACT</name>
<dbReference type="InterPro" id="IPR050696">
    <property type="entry name" value="FtsA/MreB"/>
</dbReference>
<dbReference type="PIRSF" id="PIRSF019169">
    <property type="entry name" value="PilM"/>
    <property type="match status" value="1"/>
</dbReference>
<dbReference type="SUPFAM" id="SSF53067">
    <property type="entry name" value="Actin-like ATPase domain"/>
    <property type="match status" value="2"/>
</dbReference>
<dbReference type="Gene3D" id="3.30.1490.300">
    <property type="match status" value="1"/>
</dbReference>
<dbReference type="Pfam" id="PF11104">
    <property type="entry name" value="PilM_2"/>
    <property type="match status" value="1"/>
</dbReference>
<dbReference type="InterPro" id="IPR005883">
    <property type="entry name" value="PilM"/>
</dbReference>
<dbReference type="InterPro" id="IPR043129">
    <property type="entry name" value="ATPase_NBD"/>
</dbReference>
<dbReference type="PANTHER" id="PTHR32432:SF3">
    <property type="entry name" value="ETHANOLAMINE UTILIZATION PROTEIN EUTJ"/>
    <property type="match status" value="1"/>
</dbReference>
<keyword evidence="2" id="KW-1185">Reference proteome</keyword>
<reference evidence="1 2" key="1">
    <citation type="submission" date="2017-05" db="EMBL/GenBank/DDBJ databases">
        <authorList>
            <person name="Varghese N."/>
            <person name="Submissions S."/>
        </authorList>
    </citation>
    <scope>NUCLEOTIDE SEQUENCE [LARGE SCALE GENOMIC DNA]</scope>
    <source>
        <strain evidence="1 2">DSM 16304</strain>
    </source>
</reference>
<dbReference type="EMBL" id="FXTM01000016">
    <property type="protein sequence ID" value="SMO64779.1"/>
    <property type="molecule type" value="Genomic_DNA"/>
</dbReference>
<dbReference type="PANTHER" id="PTHR32432">
    <property type="entry name" value="CELL DIVISION PROTEIN FTSA-RELATED"/>
    <property type="match status" value="1"/>
</dbReference>
<dbReference type="Gene3D" id="3.30.420.40">
    <property type="match status" value="2"/>
</dbReference>
<sequence>MGWFSRLSRFFSGNYLVPALDIGTYSLKLLQLEKKGHSYKVKKKGKKEYKDRIFAGTELLDEYSLIEHIRELYRELQIKDKEVVIHIPLYMSFYNVISVPVSKKPEEAVVEYMKGILTPEELSNVKLTYKVLPISIKKGNMDIAIAAVRRGYVEHRIKILSSAGLNPVVIDIEPAALNNQYYLNNPDNLATPVCIVGIGASFTKIVVSFGGYPYVTRSIEIGGNLITEELQKEFMLSREEAERLKRGEEVNNISYSEAFKVISSVLRRAFTEVMWTIDTFRERFDLEVSSIKLYGGSSKIKGITEFFNEISNIEVALGAPLSFAGISDSEEFAVAAGLSIRYKGDENAKV</sequence>
<proteinExistence type="predicted"/>
<protein>
    <submittedName>
        <fullName evidence="1">Type IV pilus assembly protein PilM</fullName>
    </submittedName>
</protein>
<gene>
    <name evidence="1" type="ORF">SAMN06269117_11620</name>
</gene>
<organism evidence="1 2">
    <name type="scientific">Balnearium lithotrophicum</name>
    <dbReference type="NCBI Taxonomy" id="223788"/>
    <lineage>
        <taxon>Bacteria</taxon>
        <taxon>Pseudomonadati</taxon>
        <taxon>Aquificota</taxon>
        <taxon>Aquificia</taxon>
        <taxon>Desulfurobacteriales</taxon>
        <taxon>Desulfurobacteriaceae</taxon>
        <taxon>Balnearium</taxon>
    </lineage>
</organism>
<dbReference type="Proteomes" id="UP000317315">
    <property type="component" value="Unassembled WGS sequence"/>
</dbReference>
<evidence type="ECO:0000313" key="1">
    <source>
        <dbReference type="EMBL" id="SMO64779.1"/>
    </source>
</evidence>
<dbReference type="RefSeq" id="WP_142935788.1">
    <property type="nucleotide sequence ID" value="NZ_FXTM01000016.1"/>
</dbReference>
<dbReference type="OrthoDB" id="5291956at2"/>
<dbReference type="AlphaFoldDB" id="A0A521CZ96"/>
<accession>A0A521CZ96</accession>
<dbReference type="CDD" id="cd24049">
    <property type="entry name" value="ASKHA_NBD_PilM"/>
    <property type="match status" value="1"/>
</dbReference>